<feature type="compositionally biased region" description="Low complexity" evidence="1">
    <location>
        <begin position="1"/>
        <end position="15"/>
    </location>
</feature>
<feature type="region of interest" description="Disordered" evidence="1">
    <location>
        <begin position="1"/>
        <end position="20"/>
    </location>
</feature>
<gene>
    <name evidence="2" type="ORF">KEC54_11120</name>
</gene>
<accession>A0AAX3WN96</accession>
<name>A0AAX3WN96_METEX</name>
<proteinExistence type="predicted"/>
<evidence type="ECO:0000313" key="2">
    <source>
        <dbReference type="EMBL" id="WHQ72040.1"/>
    </source>
</evidence>
<reference evidence="2" key="1">
    <citation type="journal article" date="2022" name="Biotechnol. Bioprocess Eng.">
        <title>Pan-genome Analysis Reveals Comparative Genomic Features of Central Metabolic Pathways in Methylorubrum extorquens.</title>
        <authorList>
            <person name="Lee G.M."/>
            <person name="Scott-Nevros Z.K."/>
            <person name="Lee S.-M."/>
            <person name="Kim D."/>
        </authorList>
    </citation>
    <scope>NUCLEOTIDE SEQUENCE</scope>
    <source>
        <strain evidence="2">ATCC 55366</strain>
    </source>
</reference>
<sequence length="672" mass="73625">MTASPQPSATTTPSARGRRAPFVPAVRGDLAAAVASPEAFATVAPSVPRTAAYLLDRRLCVVPRIGARDVALWEWIVTQAVAAHPNGLPTDGVELALPARPALVAMSGHGRPVQPRELSDSLVRILGGERQELRIGDAFHASIPAWVPPLLRPGLYGYLDLAVLARLTTKGGALLYRHLVGRLAADRVRFLPDAPAHVATIPVAELGEILGMPAPHRMGPLRARYLKPALADIAAHVKAFTVEAEEAKDGRGRNLAVAFAVRLRPPEMRTTAARLVDKESLSFLYAHPDAAPFQLKAETLVKLGSALPSRRVTQPRPGSRRRPEAALASELHGWRRLWLAALDEALTGTALTPGHETAATRGQRLLDAIERDGADRAFWAFVMAEVETPDLQVRLDTGASIEPIRVLAKAEAARVLRFRAARADRRRALRHARAEGTMEPATPKTPRTDSRPMTAPAPTEAVPPAPVPVMAEPDAALVALLSTDAARAEAQALWRYWQHAVDFPRRHAAETARRLLDGDLAERFPTIAQADDAMGGEYRRNIKWLAEKFDMPRRVDEDRVATKVPPYVDDDIAEGLVTFLARSLLVPVINRGITDPKSGILRDREMVWARVTKARNEWLEREARKRAAAPKAGKRQTYEEMMRERYGPNSFPPVVKDANGIYRAVEEAKEAK</sequence>
<evidence type="ECO:0008006" key="4">
    <source>
        <dbReference type="Google" id="ProtNLM"/>
    </source>
</evidence>
<protein>
    <recommendedName>
        <fullName evidence="4">Initiator Rep protein domain-containing protein</fullName>
    </recommendedName>
</protein>
<dbReference type="EMBL" id="CP073633">
    <property type="protein sequence ID" value="WHQ72040.1"/>
    <property type="molecule type" value="Genomic_DNA"/>
</dbReference>
<organism evidence="2 3">
    <name type="scientific">Methylorubrum extorquens</name>
    <name type="common">Methylobacterium dichloromethanicum</name>
    <name type="synonym">Methylobacterium extorquens</name>
    <dbReference type="NCBI Taxonomy" id="408"/>
    <lineage>
        <taxon>Bacteria</taxon>
        <taxon>Pseudomonadati</taxon>
        <taxon>Pseudomonadota</taxon>
        <taxon>Alphaproteobacteria</taxon>
        <taxon>Hyphomicrobiales</taxon>
        <taxon>Methylobacteriaceae</taxon>
        <taxon>Methylorubrum</taxon>
    </lineage>
</organism>
<dbReference type="Proteomes" id="UP001223720">
    <property type="component" value="Chromosome"/>
</dbReference>
<feature type="region of interest" description="Disordered" evidence="1">
    <location>
        <begin position="430"/>
        <end position="461"/>
    </location>
</feature>
<evidence type="ECO:0000313" key="3">
    <source>
        <dbReference type="Proteomes" id="UP001223720"/>
    </source>
</evidence>
<dbReference type="RefSeq" id="WP_283536135.1">
    <property type="nucleotide sequence ID" value="NZ_CP073633.1"/>
</dbReference>
<dbReference type="AlphaFoldDB" id="A0AAX3WN96"/>
<evidence type="ECO:0000256" key="1">
    <source>
        <dbReference type="SAM" id="MobiDB-lite"/>
    </source>
</evidence>